<sequence length="164" mass="18344">MMSHNITVTRTTTTTTTSAILINTGYLKTWPGLFKLFEMVLGAIAVGLVGYYYKGHYHGTPQTFFLLIAVTFLIGTFLILLSCLISIATASVISKTIYEVVYHGFAFILYLAASLTFFIEVNHYSNSRYDNLYESFFAAAIIGFAITGLYLLSTIYAMRNYRGL</sequence>
<dbReference type="Pfam" id="PF01284">
    <property type="entry name" value="MARVEL"/>
    <property type="match status" value="1"/>
</dbReference>
<keyword evidence="4 5" id="KW-0472">Membrane</keyword>
<evidence type="ECO:0000259" key="7">
    <source>
        <dbReference type="PROSITE" id="PS51225"/>
    </source>
</evidence>
<evidence type="ECO:0000313" key="8">
    <source>
        <dbReference type="EMBL" id="KAK9890692.1"/>
    </source>
</evidence>
<evidence type="ECO:0000256" key="2">
    <source>
        <dbReference type="ARBA" id="ARBA00022692"/>
    </source>
</evidence>
<evidence type="ECO:0000313" key="9">
    <source>
        <dbReference type="Proteomes" id="UP001431783"/>
    </source>
</evidence>
<dbReference type="InterPro" id="IPR050578">
    <property type="entry name" value="MARVEL-CKLF_proteins"/>
</dbReference>
<dbReference type="Proteomes" id="UP001431783">
    <property type="component" value="Unassembled WGS sequence"/>
</dbReference>
<name>A0AAW1VD10_9CUCU</name>
<evidence type="ECO:0000256" key="1">
    <source>
        <dbReference type="ARBA" id="ARBA00004141"/>
    </source>
</evidence>
<dbReference type="PANTHER" id="PTHR22776">
    <property type="entry name" value="MARVEL-CONTAINING POTENTIAL LIPID RAFT-ASSOCIATED PROTEIN"/>
    <property type="match status" value="1"/>
</dbReference>
<dbReference type="AlphaFoldDB" id="A0AAW1VD10"/>
<proteinExistence type="predicted"/>
<feature type="transmembrane region" description="Helical" evidence="6">
    <location>
        <begin position="136"/>
        <end position="158"/>
    </location>
</feature>
<accession>A0AAW1VD10</accession>
<feature type="domain" description="MARVEL" evidence="7">
    <location>
        <begin position="26"/>
        <end position="162"/>
    </location>
</feature>
<feature type="transmembrane region" description="Helical" evidence="6">
    <location>
        <begin position="100"/>
        <end position="124"/>
    </location>
</feature>
<dbReference type="PANTHER" id="PTHR22776:SF92">
    <property type="entry name" value="LD04844P"/>
    <property type="match status" value="1"/>
</dbReference>
<evidence type="ECO:0000256" key="3">
    <source>
        <dbReference type="ARBA" id="ARBA00022989"/>
    </source>
</evidence>
<dbReference type="EMBL" id="JARQZJ010000126">
    <property type="protein sequence ID" value="KAK9890692.1"/>
    <property type="molecule type" value="Genomic_DNA"/>
</dbReference>
<evidence type="ECO:0000256" key="5">
    <source>
        <dbReference type="PROSITE-ProRule" id="PRU00581"/>
    </source>
</evidence>
<comment type="subcellular location">
    <subcellularLocation>
        <location evidence="1">Membrane</location>
        <topology evidence="1">Multi-pass membrane protein</topology>
    </subcellularLocation>
</comment>
<keyword evidence="3 6" id="KW-1133">Transmembrane helix</keyword>
<gene>
    <name evidence="8" type="ORF">WA026_012044</name>
</gene>
<organism evidence="8 9">
    <name type="scientific">Henosepilachna vigintioctopunctata</name>
    <dbReference type="NCBI Taxonomy" id="420089"/>
    <lineage>
        <taxon>Eukaryota</taxon>
        <taxon>Metazoa</taxon>
        <taxon>Ecdysozoa</taxon>
        <taxon>Arthropoda</taxon>
        <taxon>Hexapoda</taxon>
        <taxon>Insecta</taxon>
        <taxon>Pterygota</taxon>
        <taxon>Neoptera</taxon>
        <taxon>Endopterygota</taxon>
        <taxon>Coleoptera</taxon>
        <taxon>Polyphaga</taxon>
        <taxon>Cucujiformia</taxon>
        <taxon>Coccinelloidea</taxon>
        <taxon>Coccinellidae</taxon>
        <taxon>Epilachninae</taxon>
        <taxon>Epilachnini</taxon>
        <taxon>Henosepilachna</taxon>
    </lineage>
</organism>
<protein>
    <recommendedName>
        <fullName evidence="7">MARVEL domain-containing protein</fullName>
    </recommendedName>
</protein>
<evidence type="ECO:0000256" key="4">
    <source>
        <dbReference type="ARBA" id="ARBA00023136"/>
    </source>
</evidence>
<keyword evidence="9" id="KW-1185">Reference proteome</keyword>
<dbReference type="InterPro" id="IPR008253">
    <property type="entry name" value="Marvel"/>
</dbReference>
<reference evidence="8 9" key="1">
    <citation type="submission" date="2023-03" db="EMBL/GenBank/DDBJ databases">
        <title>Genome insight into feeding habits of ladybird beetles.</title>
        <authorList>
            <person name="Li H.-S."/>
            <person name="Huang Y.-H."/>
            <person name="Pang H."/>
        </authorList>
    </citation>
    <scope>NUCLEOTIDE SEQUENCE [LARGE SCALE GENOMIC DNA]</scope>
    <source>
        <strain evidence="8">SYSU_2023b</strain>
        <tissue evidence="8">Whole body</tissue>
    </source>
</reference>
<dbReference type="PROSITE" id="PS51225">
    <property type="entry name" value="MARVEL"/>
    <property type="match status" value="1"/>
</dbReference>
<comment type="caution">
    <text evidence="8">The sequence shown here is derived from an EMBL/GenBank/DDBJ whole genome shotgun (WGS) entry which is preliminary data.</text>
</comment>
<dbReference type="GO" id="GO:0016020">
    <property type="term" value="C:membrane"/>
    <property type="evidence" value="ECO:0007669"/>
    <property type="project" value="UniProtKB-SubCell"/>
</dbReference>
<keyword evidence="2 5" id="KW-0812">Transmembrane</keyword>
<feature type="transmembrane region" description="Helical" evidence="6">
    <location>
        <begin position="65"/>
        <end position="88"/>
    </location>
</feature>
<feature type="transmembrane region" description="Helical" evidence="6">
    <location>
        <begin position="36"/>
        <end position="53"/>
    </location>
</feature>
<evidence type="ECO:0000256" key="6">
    <source>
        <dbReference type="SAM" id="Phobius"/>
    </source>
</evidence>